<organism evidence="1 2">
    <name type="scientific">Rangifer tarandus platyrhynchus</name>
    <name type="common">Svalbard reindeer</name>
    <dbReference type="NCBI Taxonomy" id="3082113"/>
    <lineage>
        <taxon>Eukaryota</taxon>
        <taxon>Metazoa</taxon>
        <taxon>Chordata</taxon>
        <taxon>Craniata</taxon>
        <taxon>Vertebrata</taxon>
        <taxon>Euteleostomi</taxon>
        <taxon>Mammalia</taxon>
        <taxon>Eutheria</taxon>
        <taxon>Laurasiatheria</taxon>
        <taxon>Artiodactyla</taxon>
        <taxon>Ruminantia</taxon>
        <taxon>Pecora</taxon>
        <taxon>Cervidae</taxon>
        <taxon>Odocoileinae</taxon>
        <taxon>Rangifer</taxon>
    </lineage>
</organism>
<accession>A0ACB0E5H9</accession>
<evidence type="ECO:0000313" key="2">
    <source>
        <dbReference type="Proteomes" id="UP001162501"/>
    </source>
</evidence>
<protein>
    <submittedName>
        <fullName evidence="1">Uncharacterized protein</fullName>
    </submittedName>
</protein>
<gene>
    <name evidence="1" type="ORF">MRATA1EN3_LOCUS7086</name>
</gene>
<reference evidence="1" key="1">
    <citation type="submission" date="2023-05" db="EMBL/GenBank/DDBJ databases">
        <authorList>
            <consortium name="ELIXIR-Norway"/>
        </authorList>
    </citation>
    <scope>NUCLEOTIDE SEQUENCE</scope>
</reference>
<name>A0ACB0E5H9_RANTA</name>
<sequence length="167" mass="16381">MLPAAPRALLLSGANGPGAGPAVVPPARNAVTASPCPEWRRPPPTPPPHAPHGPHRPPRAPHGTCTGPTRTWAPQAQGAGAADLPSSAVSILSGGAAVTQPRGSSGRGRSLPAGAGKGKGRGGRRRERSRARAGRGVATVVGPGGPLGLCPEGCAAGEAETLEGAEL</sequence>
<dbReference type="EMBL" id="OX596099">
    <property type="protein sequence ID" value="CAI9695873.1"/>
    <property type="molecule type" value="Genomic_DNA"/>
</dbReference>
<dbReference type="Proteomes" id="UP001162501">
    <property type="component" value="Chromosome 15"/>
</dbReference>
<evidence type="ECO:0000313" key="1">
    <source>
        <dbReference type="EMBL" id="CAI9695873.1"/>
    </source>
</evidence>
<proteinExistence type="predicted"/>